<keyword evidence="5" id="KW-0862">Zinc</keyword>
<keyword evidence="2 6" id="KW-0812">Transmembrane</keyword>
<accession>A0A2G9GC11</accession>
<dbReference type="PANTHER" id="PTHR20855">
    <property type="entry name" value="ADIPOR/PROGESTIN RECEPTOR-RELATED"/>
    <property type="match status" value="1"/>
</dbReference>
<dbReference type="GO" id="GO:0016020">
    <property type="term" value="C:membrane"/>
    <property type="evidence" value="ECO:0007669"/>
    <property type="project" value="UniProtKB-SubCell"/>
</dbReference>
<feature type="transmembrane region" description="Helical" evidence="6">
    <location>
        <begin position="140"/>
        <end position="162"/>
    </location>
</feature>
<keyword evidence="8" id="KW-1185">Reference proteome</keyword>
<feature type="transmembrane region" description="Helical" evidence="6">
    <location>
        <begin position="76"/>
        <end position="99"/>
    </location>
</feature>
<dbReference type="AlphaFoldDB" id="A0A2G9GC11"/>
<protein>
    <submittedName>
        <fullName evidence="7">Uncharacterized protein</fullName>
    </submittedName>
</protein>
<evidence type="ECO:0000256" key="6">
    <source>
        <dbReference type="SAM" id="Phobius"/>
    </source>
</evidence>
<evidence type="ECO:0000256" key="3">
    <source>
        <dbReference type="ARBA" id="ARBA00022989"/>
    </source>
</evidence>
<gene>
    <name evidence="7" type="ORF">CDL12_24651</name>
</gene>
<evidence type="ECO:0000256" key="1">
    <source>
        <dbReference type="ARBA" id="ARBA00004141"/>
    </source>
</evidence>
<comment type="caution">
    <text evidence="7">The sequence shown here is derived from an EMBL/GenBank/DDBJ whole genome shotgun (WGS) entry which is preliminary data.</text>
</comment>
<dbReference type="GO" id="GO:0009725">
    <property type="term" value="P:response to hormone"/>
    <property type="evidence" value="ECO:0007669"/>
    <property type="project" value="TreeGrafter"/>
</dbReference>
<dbReference type="OrthoDB" id="529367at2759"/>
<dbReference type="STRING" id="429701.A0A2G9GC11"/>
<dbReference type="EMBL" id="NKXS01005754">
    <property type="protein sequence ID" value="PIN02833.1"/>
    <property type="molecule type" value="Genomic_DNA"/>
</dbReference>
<dbReference type="PANTHER" id="PTHR20855:SF115">
    <property type="entry name" value="HEPTAHELICAL TRANSMEMBRANE PROTEIN 1"/>
    <property type="match status" value="1"/>
</dbReference>
<keyword evidence="4 6" id="KW-0472">Membrane</keyword>
<comment type="subcellular location">
    <subcellularLocation>
        <location evidence="1">Membrane</location>
        <topology evidence="1">Multi-pass membrane protein</topology>
    </subcellularLocation>
</comment>
<evidence type="ECO:0000313" key="8">
    <source>
        <dbReference type="Proteomes" id="UP000231279"/>
    </source>
</evidence>
<dbReference type="Proteomes" id="UP000231279">
    <property type="component" value="Unassembled WGS sequence"/>
</dbReference>
<evidence type="ECO:0000256" key="4">
    <source>
        <dbReference type="ARBA" id="ARBA00023136"/>
    </source>
</evidence>
<reference evidence="8" key="1">
    <citation type="journal article" date="2018" name="Gigascience">
        <title>Genome assembly of the Pink Ipe (Handroanthus impetiginosus, Bignoniaceae), a highly valued, ecologically keystone Neotropical timber forest tree.</title>
        <authorList>
            <person name="Silva-Junior O.B."/>
            <person name="Grattapaglia D."/>
            <person name="Novaes E."/>
            <person name="Collevatti R.G."/>
        </authorList>
    </citation>
    <scope>NUCLEOTIDE SEQUENCE [LARGE SCALE GENOMIC DNA]</scope>
    <source>
        <strain evidence="8">cv. UFG-1</strain>
    </source>
</reference>
<evidence type="ECO:0000256" key="2">
    <source>
        <dbReference type="ARBA" id="ARBA00022692"/>
    </source>
</evidence>
<proteinExistence type="predicted"/>
<evidence type="ECO:0000256" key="5">
    <source>
        <dbReference type="PIRSR" id="PIRSR604254-1"/>
    </source>
</evidence>
<organism evidence="7 8">
    <name type="scientific">Handroanthus impetiginosus</name>
    <dbReference type="NCBI Taxonomy" id="429701"/>
    <lineage>
        <taxon>Eukaryota</taxon>
        <taxon>Viridiplantae</taxon>
        <taxon>Streptophyta</taxon>
        <taxon>Embryophyta</taxon>
        <taxon>Tracheophyta</taxon>
        <taxon>Spermatophyta</taxon>
        <taxon>Magnoliopsida</taxon>
        <taxon>eudicotyledons</taxon>
        <taxon>Gunneridae</taxon>
        <taxon>Pentapetalae</taxon>
        <taxon>asterids</taxon>
        <taxon>lamiids</taxon>
        <taxon>Lamiales</taxon>
        <taxon>Bignoniaceae</taxon>
        <taxon>Crescentiina</taxon>
        <taxon>Tabebuia alliance</taxon>
        <taxon>Handroanthus</taxon>
    </lineage>
</organism>
<feature type="transmembrane region" description="Helical" evidence="6">
    <location>
        <begin position="114"/>
        <end position="133"/>
    </location>
</feature>
<feature type="binding site" evidence="5">
    <location>
        <position position="96"/>
    </location>
    <ligand>
        <name>Zn(2+)</name>
        <dbReference type="ChEBI" id="CHEBI:29105"/>
    </ligand>
</feature>
<feature type="transmembrane region" description="Helical" evidence="6">
    <location>
        <begin position="174"/>
        <end position="194"/>
    </location>
</feature>
<dbReference type="GO" id="GO:0009744">
    <property type="term" value="P:response to sucrose"/>
    <property type="evidence" value="ECO:0007669"/>
    <property type="project" value="UniProtKB-ARBA"/>
</dbReference>
<dbReference type="GO" id="GO:0038023">
    <property type="term" value="F:signaling receptor activity"/>
    <property type="evidence" value="ECO:0007669"/>
    <property type="project" value="TreeGrafter"/>
</dbReference>
<sequence>MRHLMYGVWTHLVGFLLFVGLTVVDLVNMPQAIRIKCRISLRVQEFFPGANKIARPESRIHSANARNRFSNPTPNWPFYTFLSGSMLCLFSSAICHLFSCHSKTLHSHLLCLDYIRIAIMIIASFLSPIYYIFHTPHFQILYLTGITLIEIFTIFTLLLPALSTAKYCSIRAMLFVSMGLFGLIPAVHGLAINWNDPHRNVLLRT</sequence>
<name>A0A2G9GC11_9LAMI</name>
<dbReference type="GO" id="GO:0046872">
    <property type="term" value="F:metal ion binding"/>
    <property type="evidence" value="ECO:0007669"/>
    <property type="project" value="UniProtKB-KW"/>
</dbReference>
<dbReference type="Pfam" id="PF03006">
    <property type="entry name" value="HlyIII"/>
    <property type="match status" value="1"/>
</dbReference>
<keyword evidence="3 6" id="KW-1133">Transmembrane helix</keyword>
<dbReference type="InterPro" id="IPR004254">
    <property type="entry name" value="AdipoR/HlyIII-related"/>
</dbReference>
<feature type="transmembrane region" description="Helical" evidence="6">
    <location>
        <begin position="6"/>
        <end position="28"/>
    </location>
</feature>
<evidence type="ECO:0000313" key="7">
    <source>
        <dbReference type="EMBL" id="PIN02833.1"/>
    </source>
</evidence>
<keyword evidence="5" id="KW-0479">Metal-binding</keyword>